<proteinExistence type="inferred from homology"/>
<name>A0A3S3QP84_9BACT</name>
<evidence type="ECO:0000313" key="3">
    <source>
        <dbReference type="Proteomes" id="UP000287853"/>
    </source>
</evidence>
<dbReference type="Proteomes" id="UP000287853">
    <property type="component" value="Unassembled WGS sequence"/>
</dbReference>
<dbReference type="AlphaFoldDB" id="A0A3S3QP84"/>
<accession>A0A3S3QP84</accession>
<dbReference type="PANTHER" id="PTHR37525">
    <property type="entry name" value="UPF0175 PROTEIN SSL1255"/>
    <property type="match status" value="1"/>
</dbReference>
<reference evidence="2 3" key="1">
    <citation type="submission" date="2017-01" db="EMBL/GenBank/DDBJ databases">
        <title>The cable genome- insights into the physiology and evolution of filamentous bacteria capable of sulfide oxidation via long distance electron transfer.</title>
        <authorList>
            <person name="Schreiber L."/>
            <person name="Bjerg J.T."/>
            <person name="Boggild A."/>
            <person name="Van De Vossenberg J."/>
            <person name="Meysman F."/>
            <person name="Nielsen L.P."/>
            <person name="Schramm A."/>
            <person name="Kjeldsen K.U."/>
        </authorList>
    </citation>
    <scope>NUCLEOTIDE SEQUENCE [LARGE SCALE GENOMIC DNA]</scope>
    <source>
        <strain evidence="2">MCF</strain>
    </source>
</reference>
<comment type="caution">
    <text evidence="2">The sequence shown here is derived from an EMBL/GenBank/DDBJ whole genome shotgun (WGS) entry which is preliminary data.</text>
</comment>
<dbReference type="PANTHER" id="PTHR37525:SF1">
    <property type="entry name" value="UPF0175 PROTEIN SSL1255"/>
    <property type="match status" value="1"/>
</dbReference>
<dbReference type="InterPro" id="IPR052264">
    <property type="entry name" value="UPF0175_domain"/>
</dbReference>
<protein>
    <submittedName>
        <fullName evidence="2">Uncharacterized protein</fullName>
    </submittedName>
</protein>
<comment type="similarity">
    <text evidence="1">Belongs to the UPF0175 family.</text>
</comment>
<evidence type="ECO:0000256" key="1">
    <source>
        <dbReference type="ARBA" id="ARBA00005651"/>
    </source>
</evidence>
<dbReference type="EMBL" id="MTKO01000111">
    <property type="protein sequence ID" value="RWX43736.1"/>
    <property type="molecule type" value="Genomic_DNA"/>
</dbReference>
<organism evidence="2 3">
    <name type="scientific">Candidatus Electrothrix aarhusensis</name>
    <dbReference type="NCBI Taxonomy" id="1859131"/>
    <lineage>
        <taxon>Bacteria</taxon>
        <taxon>Pseudomonadati</taxon>
        <taxon>Thermodesulfobacteriota</taxon>
        <taxon>Desulfobulbia</taxon>
        <taxon>Desulfobulbales</taxon>
        <taxon>Desulfobulbaceae</taxon>
        <taxon>Candidatus Electrothrix</taxon>
    </lineage>
</organism>
<dbReference type="InterPro" id="IPR005368">
    <property type="entry name" value="UPF0175"/>
</dbReference>
<gene>
    <name evidence="2" type="ORF">H206_02580</name>
</gene>
<evidence type="ECO:0000313" key="2">
    <source>
        <dbReference type="EMBL" id="RWX43736.1"/>
    </source>
</evidence>
<sequence length="84" mass="9675">MQHQLSIQYPKNWLDALQLTQKSFEEEARMAMAVKLFEMKRLSSGMAAKLAGVPRVLFLLDLHRFNVPMVDIDEEELAEDIINA</sequence>
<keyword evidence="3" id="KW-1185">Reference proteome</keyword>
<dbReference type="Pfam" id="PF03683">
    <property type="entry name" value="UPF0175"/>
    <property type="match status" value="1"/>
</dbReference>